<comment type="caution">
    <text evidence="4">The sequence shown here is derived from an EMBL/GenBank/DDBJ whole genome shotgun (WGS) entry which is preliminary data.</text>
</comment>
<organism evidence="4 5">
    <name type="scientific">Parabacteroides distasonis</name>
    <dbReference type="NCBI Taxonomy" id="823"/>
    <lineage>
        <taxon>Bacteria</taxon>
        <taxon>Pseudomonadati</taxon>
        <taxon>Bacteroidota</taxon>
        <taxon>Bacteroidia</taxon>
        <taxon>Bacteroidales</taxon>
        <taxon>Tannerellaceae</taxon>
        <taxon>Parabacteroides</taxon>
    </lineage>
</organism>
<reference evidence="5" key="1">
    <citation type="submission" date="2017-04" db="EMBL/GenBank/DDBJ databases">
        <title>Function of individual gut microbiota members based on whole genome sequencing of pure cultures obtained from chicken caecum.</title>
        <authorList>
            <person name="Medvecky M."/>
            <person name="Cejkova D."/>
            <person name="Polansky O."/>
            <person name="Karasova D."/>
            <person name="Kubasova T."/>
            <person name="Cizek A."/>
            <person name="Rychlik I."/>
        </authorList>
    </citation>
    <scope>NUCLEOTIDE SEQUENCE [LARGE SCALE GENOMIC DNA]</scope>
    <source>
        <strain evidence="5">An199</strain>
    </source>
</reference>
<dbReference type="InterPro" id="IPR000602">
    <property type="entry name" value="Glyco_hydro_38_N"/>
</dbReference>
<dbReference type="SUPFAM" id="SSF88713">
    <property type="entry name" value="Glycoside hydrolase/deacetylase"/>
    <property type="match status" value="1"/>
</dbReference>
<evidence type="ECO:0000259" key="3">
    <source>
        <dbReference type="Pfam" id="PF17677"/>
    </source>
</evidence>
<feature type="domain" description="Glycoside hydrolase family 38 N-terminal" evidence="2">
    <location>
        <begin position="121"/>
        <end position="380"/>
    </location>
</feature>
<dbReference type="GO" id="GO:0004559">
    <property type="term" value="F:alpha-mannosidase activity"/>
    <property type="evidence" value="ECO:0007669"/>
    <property type="project" value="InterPro"/>
</dbReference>
<feature type="signal peptide" evidence="1">
    <location>
        <begin position="1"/>
        <end position="19"/>
    </location>
</feature>
<dbReference type="GO" id="GO:0030246">
    <property type="term" value="F:carbohydrate binding"/>
    <property type="evidence" value="ECO:0007669"/>
    <property type="project" value="InterPro"/>
</dbReference>
<dbReference type="AlphaFoldDB" id="A0A1Y4I6S3"/>
<dbReference type="Pfam" id="PF01074">
    <property type="entry name" value="Glyco_hydro_38N"/>
    <property type="match status" value="1"/>
</dbReference>
<dbReference type="InterPro" id="IPR041147">
    <property type="entry name" value="GH38_C"/>
</dbReference>
<dbReference type="EMBL" id="NFJX01000017">
    <property type="protein sequence ID" value="OUP16037.1"/>
    <property type="molecule type" value="Genomic_DNA"/>
</dbReference>
<dbReference type="InterPro" id="IPR013780">
    <property type="entry name" value="Glyco_hydro_b"/>
</dbReference>
<keyword evidence="1" id="KW-0732">Signal</keyword>
<evidence type="ECO:0000313" key="4">
    <source>
        <dbReference type="EMBL" id="OUP16037.1"/>
    </source>
</evidence>
<dbReference type="SUPFAM" id="SSF74650">
    <property type="entry name" value="Galactose mutarotase-like"/>
    <property type="match status" value="1"/>
</dbReference>
<dbReference type="InterPro" id="IPR011013">
    <property type="entry name" value="Gal_mutarotase_sf_dom"/>
</dbReference>
<evidence type="ECO:0000313" key="5">
    <source>
        <dbReference type="Proteomes" id="UP000195950"/>
    </source>
</evidence>
<dbReference type="RefSeq" id="WP_087345984.1">
    <property type="nucleotide sequence ID" value="NZ_NFJX01000017.1"/>
</dbReference>
<gene>
    <name evidence="4" type="ORF">B5F32_16095</name>
</gene>
<dbReference type="InterPro" id="IPR011330">
    <property type="entry name" value="Glyco_hydro/deAcase_b/a-brl"/>
</dbReference>
<dbReference type="GO" id="GO:0009313">
    <property type="term" value="P:oligosaccharide catabolic process"/>
    <property type="evidence" value="ECO:0007669"/>
    <property type="project" value="TreeGrafter"/>
</dbReference>
<evidence type="ECO:0000259" key="2">
    <source>
        <dbReference type="Pfam" id="PF01074"/>
    </source>
</evidence>
<accession>A0A1Y4I6S3</accession>
<dbReference type="Gene3D" id="2.70.98.30">
    <property type="entry name" value="Golgi alpha-mannosidase II, domain 4"/>
    <property type="match status" value="1"/>
</dbReference>
<evidence type="ECO:0000256" key="1">
    <source>
        <dbReference type="SAM" id="SignalP"/>
    </source>
</evidence>
<dbReference type="InterPro" id="IPR027291">
    <property type="entry name" value="Glyco_hydro_38_N_sf"/>
</dbReference>
<protein>
    <submittedName>
        <fullName evidence="4">Alpha-mannosidase</fullName>
    </submittedName>
</protein>
<sequence>MKQKIFLLSMVCLSFEVMAQRETAIINPVEPIHYENKEGRFEILSYIKQDYIAKKQSSLNANMDGRALDVQFTDSPDSLLIWLPMIGEEGRLKVVSNKTVLVDQIYRPIIPSDWGYFQKGTIHIIQSSHQDIAWMDTPDFCRKDRIEGIILPALSLMKENKSFKFEMEQTLNLMEFLEEYPDKKGELIELYGEGRFGWGATYNQPYEGLSSGEQLVRQAYYGRKWIRENLPGCDDRVANNMDVPGRTWQMPQILAKSGIPNLFVSRMGEGLYDWYSPDGSKVLTFTPGNYGWASLVWKFFDKDGVTAFHKLHHRSQIWSDYFKEHGIPPHYAILMSCDATKPVDYQKVIDEWNLIASESDIPLPRLECSTAEEYFEEVRGADTRFERIEGERPDLWLYIHGPAHYEATTYKRQAGVLLPAAESFSTFSALIDGRLSIYPREEFDRAWMASIYPDHGLGGKNGEITDAIFEDSLEVARDLGHTLLHSSLNDIVENVNVPVNSRMVFNDLTWKRDRQVEVEISKDQALVKDDNGRIIPSQIRSDGDKHYVTFVAQDVPPMGYRSYEIKEGKKFKSENDEILISNNSFENLYYRAVLGNGGIVSLYDKILGKDVIHTSKFACGDVLELGYTGNGAGEFTRITDLTSGDITPLSSFDSQWRVVETGALYTRFENIQPTKHATIVQTITFLHTKKQIDFDIELRDFDGEHNRQYRIAFPINMMRERTINYEVPMGVAQVYKDELNSQPGGWAWGGPYVHHPADSHPREIQNFISANGNGFGLTMSSCVAVVDWIDPSREQAIYPVLQGILLSSHKSCHGEGNWYHQTGTHQFHFSISTHKEGWINGYMFGIGNNHPFYIVKKDNKGGALEPRHSFLSISDPLVAMSLIKKADNDNNLIIRLTEMEGKDKEIQVSLPFEAKQVIRTNLIEDEEEVLPVKGRTISLKLGHHSIETFKLVL</sequence>
<dbReference type="Gene3D" id="2.60.40.2220">
    <property type="match status" value="1"/>
</dbReference>
<dbReference type="Pfam" id="PF17677">
    <property type="entry name" value="Glyco_hydro38C2"/>
    <property type="match status" value="1"/>
</dbReference>
<dbReference type="Proteomes" id="UP000195950">
    <property type="component" value="Unassembled WGS sequence"/>
</dbReference>
<feature type="domain" description="Glycosyl hydrolases family 38 C-terminal" evidence="3">
    <location>
        <begin position="878"/>
        <end position="949"/>
    </location>
</feature>
<dbReference type="PANTHER" id="PTHR46017:SF1">
    <property type="entry name" value="ALPHA-MANNOSIDASE 2C1"/>
    <property type="match status" value="1"/>
</dbReference>
<dbReference type="GO" id="GO:0006013">
    <property type="term" value="P:mannose metabolic process"/>
    <property type="evidence" value="ECO:0007669"/>
    <property type="project" value="InterPro"/>
</dbReference>
<name>A0A1Y4I6S3_PARDI</name>
<feature type="chain" id="PRO_5012011630" evidence="1">
    <location>
        <begin position="20"/>
        <end position="953"/>
    </location>
</feature>
<dbReference type="PANTHER" id="PTHR46017">
    <property type="entry name" value="ALPHA-MANNOSIDASE 2C1"/>
    <property type="match status" value="1"/>
</dbReference>
<dbReference type="Gene3D" id="2.60.40.1180">
    <property type="entry name" value="Golgi alpha-mannosidase II"/>
    <property type="match status" value="1"/>
</dbReference>
<dbReference type="Gene3D" id="3.20.110.10">
    <property type="entry name" value="Glycoside hydrolase 38, N terminal domain"/>
    <property type="match status" value="1"/>
</dbReference>
<proteinExistence type="predicted"/>
<dbReference type="CDD" id="cd10791">
    <property type="entry name" value="GH38N_AMII_like_1"/>
    <property type="match status" value="1"/>
</dbReference>